<name>A0A840PXW1_9PSEU</name>
<accession>A0A840PXW1</accession>
<dbReference type="InterPro" id="IPR045402">
    <property type="entry name" value="GAP1-N2"/>
</dbReference>
<organism evidence="4 5">
    <name type="scientific">Saccharopolyspora phatthalungensis</name>
    <dbReference type="NCBI Taxonomy" id="664693"/>
    <lineage>
        <taxon>Bacteria</taxon>
        <taxon>Bacillati</taxon>
        <taxon>Actinomycetota</taxon>
        <taxon>Actinomycetes</taxon>
        <taxon>Pseudonocardiales</taxon>
        <taxon>Pseudonocardiaceae</taxon>
        <taxon>Saccharopolyspora</taxon>
    </lineage>
</organism>
<dbReference type="Pfam" id="PF20014">
    <property type="entry name" value="GAP1-M"/>
    <property type="match status" value="1"/>
</dbReference>
<dbReference type="Proteomes" id="UP000584374">
    <property type="component" value="Unassembled WGS sequence"/>
</dbReference>
<feature type="domain" description="GTPase-associated protein 1 middle" evidence="2">
    <location>
        <begin position="152"/>
        <end position="254"/>
    </location>
</feature>
<dbReference type="InterPro" id="IPR045401">
    <property type="entry name" value="GAP1-M"/>
</dbReference>
<dbReference type="Pfam" id="PF20013">
    <property type="entry name" value="GAP1-N2"/>
    <property type="match status" value="1"/>
</dbReference>
<reference evidence="4 5" key="1">
    <citation type="submission" date="2020-08" db="EMBL/GenBank/DDBJ databases">
        <title>Sequencing the genomes of 1000 actinobacteria strains.</title>
        <authorList>
            <person name="Klenk H.-P."/>
        </authorList>
    </citation>
    <scope>NUCLEOTIDE SEQUENCE [LARGE SCALE GENOMIC DNA]</scope>
    <source>
        <strain evidence="4 5">DSM 45584</strain>
    </source>
</reference>
<evidence type="ECO:0000259" key="2">
    <source>
        <dbReference type="Pfam" id="PF20014"/>
    </source>
</evidence>
<dbReference type="InterPro" id="IPR049532">
    <property type="entry name" value="GAP1-like_C"/>
</dbReference>
<gene>
    <name evidence="4" type="ORF">BJ970_000680</name>
</gene>
<comment type="caution">
    <text evidence="4">The sequence shown here is derived from an EMBL/GenBank/DDBJ whole genome shotgun (WGS) entry which is preliminary data.</text>
</comment>
<keyword evidence="5" id="KW-1185">Reference proteome</keyword>
<evidence type="ECO:0000259" key="3">
    <source>
        <dbReference type="Pfam" id="PF20052"/>
    </source>
</evidence>
<evidence type="ECO:0000313" key="4">
    <source>
        <dbReference type="EMBL" id="MBB5153146.1"/>
    </source>
</evidence>
<feature type="domain" description="GTPase-associated protein 1-like C-terminal" evidence="3">
    <location>
        <begin position="274"/>
        <end position="768"/>
    </location>
</feature>
<sequence>MSAREFHSLYYTDCRPGQGLRGGAGFQFQAVSPGTTDEMMTAVQRSALYEAPVGWMRAKREVADYPPSLVHVHDGVYATARGIYLGAEAGGVREGNQFTHALATADPQLYGPIRPAQLWGAPWWVEQPASSTECEPVPAEPEAGPFGVEALREWVLGQQDGEAWLLAVHSALDRVHEQDAPRVLFVSEEAETAVRWIAAATLLLPQERALRVEFRVFATNPQYSRHEVLAVHPDWAGSLADPDRNADFAVFNLVSGKYRKAEPTEAARHWVPRFLAADPYDVVEAVELAHQFARNRGRPIGADRLAAGVLMLDEPVTGQDSAMSLAEWLACPPPVSTTDVLEPVLEAVLAAAPALPVLTRLAETTTQQAGRVRIALLRGEIDEIVRGTPAEHRAPLSPRPWSPDEEEAASVLVEAAAGAIAPERMDLLLRTATRFDIRPRLGRFGEASGRFVEWWAQHPHAGIDPARWTCGPDMLDLLRDALTRRLTGPNADEVARDINDRWWRLLAPAISDPFDPLDAAVAAAAVATGDTARRETIAVFRERLRSPDHPGTGEAVWEALFRTSPPTLAELKDFVTTLPSTAMSDAVAQRAFAVLEKSTVSGRYLDVLRMLGHHIGDREKLRKLWEDDGRLRAWVSSFARKGAQTGAESLENVSEEVFIARATEITAVLLGATPQAALAVIVQAGNQLQQTLVHELPRVWNDEQVASDRRDQALALAFLTCWQDASSEQVRTAFDKALERWAAKHKQADYRRISKLLRGIEADYAAAWHEWLKDYSQQKPKSSRTREIARRLFSRREK</sequence>
<protein>
    <submittedName>
        <fullName evidence="4">Uncharacterized protein</fullName>
    </submittedName>
</protein>
<dbReference type="RefSeq" id="WP_184723543.1">
    <property type="nucleotide sequence ID" value="NZ_JACHIW010000001.1"/>
</dbReference>
<feature type="domain" description="GTPase-associated protein 1 N-terminal" evidence="1">
    <location>
        <begin position="6"/>
        <end position="138"/>
    </location>
</feature>
<dbReference type="Pfam" id="PF20052">
    <property type="entry name" value="GAP1-C"/>
    <property type="match status" value="1"/>
</dbReference>
<dbReference type="AlphaFoldDB" id="A0A840PXW1"/>
<evidence type="ECO:0000313" key="5">
    <source>
        <dbReference type="Proteomes" id="UP000584374"/>
    </source>
</evidence>
<dbReference type="EMBL" id="JACHIW010000001">
    <property type="protein sequence ID" value="MBB5153146.1"/>
    <property type="molecule type" value="Genomic_DNA"/>
</dbReference>
<evidence type="ECO:0000259" key="1">
    <source>
        <dbReference type="Pfam" id="PF20013"/>
    </source>
</evidence>
<proteinExistence type="predicted"/>